<reference evidence="1 2" key="1">
    <citation type="journal article" date="2007" name="Proc. Natl. Acad. Sci. U.S.A.">
        <title>The genome of Syntrophus aciditrophicus: life at the thermodynamic limit of microbial growth.</title>
        <authorList>
            <person name="McInerney M.J."/>
            <person name="Rohlin L."/>
            <person name="Mouttaki H."/>
            <person name="Kim U."/>
            <person name="Krupp R.S."/>
            <person name="Rios-Hernandez L."/>
            <person name="Sieber J."/>
            <person name="Struchtemeyer C.G."/>
            <person name="Bhattacharyya A."/>
            <person name="Campbell J.W."/>
            <person name="Gunsalus R.P."/>
        </authorList>
    </citation>
    <scope>NUCLEOTIDE SEQUENCE [LARGE SCALE GENOMIC DNA]</scope>
    <source>
        <strain evidence="1 2">SB</strain>
    </source>
</reference>
<proteinExistence type="predicted"/>
<evidence type="ECO:0000313" key="2">
    <source>
        <dbReference type="Proteomes" id="UP000001933"/>
    </source>
</evidence>
<dbReference type="AlphaFoldDB" id="Q2LQS4"/>
<name>Q2LQS4_SYNAS</name>
<dbReference type="InParanoid" id="Q2LQS4"/>
<protein>
    <submittedName>
        <fullName evidence="1">Hypothetical cytosolic protein</fullName>
    </submittedName>
</protein>
<accession>Q2LQS4</accession>
<dbReference type="EMBL" id="CP000252">
    <property type="protein sequence ID" value="ABC76432.1"/>
    <property type="molecule type" value="Genomic_DNA"/>
</dbReference>
<dbReference type="OrthoDB" id="5460329at2"/>
<dbReference type="RefSeq" id="WP_011416466.1">
    <property type="nucleotide sequence ID" value="NC_007759.1"/>
</dbReference>
<keyword evidence="2" id="KW-1185">Reference proteome</keyword>
<organism evidence="1 2">
    <name type="scientific">Syntrophus aciditrophicus (strain SB)</name>
    <dbReference type="NCBI Taxonomy" id="56780"/>
    <lineage>
        <taxon>Bacteria</taxon>
        <taxon>Pseudomonadati</taxon>
        <taxon>Thermodesulfobacteriota</taxon>
        <taxon>Syntrophia</taxon>
        <taxon>Syntrophales</taxon>
        <taxon>Syntrophaceae</taxon>
        <taxon>Syntrophus</taxon>
    </lineage>
</organism>
<sequence>MKVLAKPGAKCPMEHKPRAYITDSVPVDVPDSIYYRRLLADGSLIFAGADAAVEPGGEK</sequence>
<evidence type="ECO:0000313" key="1">
    <source>
        <dbReference type="EMBL" id="ABC76432.1"/>
    </source>
</evidence>
<gene>
    <name evidence="1" type="ORF">SYN_02294</name>
</gene>
<dbReference type="HOGENOM" id="CLU_194617_0_1_7"/>
<dbReference type="STRING" id="56780.SYN_02294"/>
<dbReference type="Proteomes" id="UP000001933">
    <property type="component" value="Chromosome"/>
</dbReference>
<dbReference type="KEGG" id="sat:SYN_02294"/>